<evidence type="ECO:0000259" key="9">
    <source>
        <dbReference type="PROSITE" id="PS50893"/>
    </source>
</evidence>
<dbReference type="AlphaFoldDB" id="A0A0W7TVY1"/>
<evidence type="ECO:0000313" key="14">
    <source>
        <dbReference type="Proteomes" id="UP000053433"/>
    </source>
</evidence>
<keyword evidence="3" id="KW-0813">Transport</keyword>
<evidence type="ECO:0000256" key="5">
    <source>
        <dbReference type="ARBA" id="ARBA00022741"/>
    </source>
</evidence>
<reference evidence="10 14" key="1">
    <citation type="submission" date="2015-10" db="EMBL/GenBank/DDBJ databases">
        <title>A novel member of the family Ruminococcaceae isolated from human faeces.</title>
        <authorList>
            <person name="Shkoporov A.N."/>
            <person name="Chaplin A.V."/>
            <person name="Motuzova O.V."/>
            <person name="Kafarskaia L.I."/>
            <person name="Efimov B.A."/>
        </authorList>
    </citation>
    <scope>NUCLEOTIDE SEQUENCE [LARGE SCALE GENOMIC DNA]</scope>
    <source>
        <strain evidence="10 14">668</strain>
    </source>
</reference>
<comment type="caution">
    <text evidence="10">The sequence shown here is derived from an EMBL/GenBank/DDBJ whole genome shotgun (WGS) entry which is preliminary data.</text>
</comment>
<keyword evidence="7" id="KW-1278">Translocase</keyword>
<keyword evidence="8" id="KW-0472">Membrane</keyword>
<dbReference type="InterPro" id="IPR050095">
    <property type="entry name" value="ECF_ABC_transporter_ATP-bd"/>
</dbReference>
<evidence type="ECO:0000256" key="1">
    <source>
        <dbReference type="ARBA" id="ARBA00004202"/>
    </source>
</evidence>
<comment type="subcellular location">
    <subcellularLocation>
        <location evidence="1">Cell membrane</location>
        <topology evidence="1">Peripheral membrane protein</topology>
    </subcellularLocation>
</comment>
<dbReference type="FunFam" id="3.40.50.300:FF:000224">
    <property type="entry name" value="Energy-coupling factor transporter ATP-binding protein EcfA"/>
    <property type="match status" value="1"/>
</dbReference>
<dbReference type="EMBL" id="WMZR01000003">
    <property type="protein sequence ID" value="MTS50494.1"/>
    <property type="molecule type" value="Genomic_DNA"/>
</dbReference>
<organism evidence="10 14">
    <name type="scientific">Ruthenibacterium lactatiformans</name>
    <dbReference type="NCBI Taxonomy" id="1550024"/>
    <lineage>
        <taxon>Bacteria</taxon>
        <taxon>Bacillati</taxon>
        <taxon>Bacillota</taxon>
        <taxon>Clostridia</taxon>
        <taxon>Eubacteriales</taxon>
        <taxon>Oscillospiraceae</taxon>
        <taxon>Ruthenibacterium</taxon>
    </lineage>
</organism>
<reference evidence="16 17" key="2">
    <citation type="journal article" date="2019" name="Nat. Med.">
        <title>A library of human gut bacterial isolates paired with longitudinal multiomics data enables mechanistic microbiome research.</title>
        <authorList>
            <person name="Poyet M."/>
            <person name="Groussin M."/>
            <person name="Gibbons S.M."/>
            <person name="Avila-Pacheco J."/>
            <person name="Jiang X."/>
            <person name="Kearney S.M."/>
            <person name="Perrotta A.R."/>
            <person name="Berdy B."/>
            <person name="Zhao S."/>
            <person name="Lieberman T.D."/>
            <person name="Swanson P.K."/>
            <person name="Smith M."/>
            <person name="Roesemann S."/>
            <person name="Alexander J.E."/>
            <person name="Rich S.A."/>
            <person name="Livny J."/>
            <person name="Vlamakis H."/>
            <person name="Clish C."/>
            <person name="Bullock K."/>
            <person name="Deik A."/>
            <person name="Scott J."/>
            <person name="Pierce K.A."/>
            <person name="Xavier R.J."/>
            <person name="Alm E.J."/>
        </authorList>
    </citation>
    <scope>NUCLEOTIDE SEQUENCE [LARGE SCALE GENOMIC DNA]</scope>
    <source>
        <strain evidence="12 17">BIOML-A4</strain>
        <strain evidence="13 16">BIOML-A7</strain>
    </source>
</reference>
<feature type="domain" description="ABC transporter" evidence="9">
    <location>
        <begin position="6"/>
        <end position="240"/>
    </location>
</feature>
<evidence type="ECO:0000313" key="15">
    <source>
        <dbReference type="Proteomes" id="UP000431913"/>
    </source>
</evidence>
<evidence type="ECO:0000313" key="10">
    <source>
        <dbReference type="EMBL" id="KUE77887.1"/>
    </source>
</evidence>
<dbReference type="Proteomes" id="UP000431913">
    <property type="component" value="Unassembled WGS sequence"/>
</dbReference>
<dbReference type="InterPro" id="IPR015856">
    <property type="entry name" value="ABC_transpr_CbiO/EcfA_su"/>
</dbReference>
<dbReference type="PROSITE" id="PS50893">
    <property type="entry name" value="ABC_TRANSPORTER_2"/>
    <property type="match status" value="1"/>
</dbReference>
<gene>
    <name evidence="10" type="ORF">ASJ35_00965</name>
    <name evidence="11" type="ORF">FYJ76_02365</name>
    <name evidence="13" type="ORF">GMD52_02930</name>
    <name evidence="12" type="ORF">GMD59_09090</name>
</gene>
<comment type="similarity">
    <text evidence="2">Belongs to the ABC transporter superfamily.</text>
</comment>
<dbReference type="Proteomes" id="UP000449193">
    <property type="component" value="Unassembled WGS sequence"/>
</dbReference>
<dbReference type="InterPro" id="IPR003439">
    <property type="entry name" value="ABC_transporter-like_ATP-bd"/>
</dbReference>
<dbReference type="InterPro" id="IPR027417">
    <property type="entry name" value="P-loop_NTPase"/>
</dbReference>
<dbReference type="RefSeq" id="WP_009325644.1">
    <property type="nucleotide sequence ID" value="NZ_CAOJUJ010000002.1"/>
</dbReference>
<reference evidence="11 15" key="3">
    <citation type="submission" date="2019-08" db="EMBL/GenBank/DDBJ databases">
        <title>In-depth cultivation of the pig gut microbiome towards novel bacterial diversity and tailored functional studies.</title>
        <authorList>
            <person name="Wylensek D."/>
            <person name="Hitch T.C.A."/>
            <person name="Clavel T."/>
        </authorList>
    </citation>
    <scope>NUCLEOTIDE SEQUENCE [LARGE SCALE GENOMIC DNA]</scope>
    <source>
        <strain evidence="11 15">WCA3-601-WT-6J</strain>
    </source>
</reference>
<evidence type="ECO:0000313" key="11">
    <source>
        <dbReference type="EMBL" id="MST90790.1"/>
    </source>
</evidence>
<dbReference type="EMBL" id="WMZU01000012">
    <property type="protein sequence ID" value="MTS27441.1"/>
    <property type="molecule type" value="Genomic_DNA"/>
</dbReference>
<dbReference type="SUPFAM" id="SSF52540">
    <property type="entry name" value="P-loop containing nucleoside triphosphate hydrolases"/>
    <property type="match status" value="1"/>
</dbReference>
<dbReference type="Proteomes" id="UP000472755">
    <property type="component" value="Unassembled WGS sequence"/>
</dbReference>
<dbReference type="GO" id="GO:0016887">
    <property type="term" value="F:ATP hydrolysis activity"/>
    <property type="evidence" value="ECO:0007669"/>
    <property type="project" value="InterPro"/>
</dbReference>
<evidence type="ECO:0000313" key="16">
    <source>
        <dbReference type="Proteomes" id="UP000449193"/>
    </source>
</evidence>
<dbReference type="CDD" id="cd03225">
    <property type="entry name" value="ABC_cobalt_CbiO_domain1"/>
    <property type="match status" value="1"/>
</dbReference>
<dbReference type="InterPro" id="IPR003593">
    <property type="entry name" value="AAA+_ATPase"/>
</dbReference>
<dbReference type="EMBL" id="LMUA01000001">
    <property type="protein sequence ID" value="KUE77887.1"/>
    <property type="molecule type" value="Genomic_DNA"/>
</dbReference>
<evidence type="ECO:0000313" key="17">
    <source>
        <dbReference type="Proteomes" id="UP000472755"/>
    </source>
</evidence>
<dbReference type="Proteomes" id="UP000053433">
    <property type="component" value="Unassembled WGS sequence"/>
</dbReference>
<dbReference type="Pfam" id="PF00005">
    <property type="entry name" value="ABC_tran"/>
    <property type="match status" value="1"/>
</dbReference>
<proteinExistence type="inferred from homology"/>
<evidence type="ECO:0000313" key="13">
    <source>
        <dbReference type="EMBL" id="MTS50494.1"/>
    </source>
</evidence>
<evidence type="ECO:0000313" key="12">
    <source>
        <dbReference type="EMBL" id="MTS27441.1"/>
    </source>
</evidence>
<dbReference type="GO" id="GO:0005524">
    <property type="term" value="F:ATP binding"/>
    <property type="evidence" value="ECO:0007669"/>
    <property type="project" value="UniProtKB-KW"/>
</dbReference>
<dbReference type="PANTHER" id="PTHR43553">
    <property type="entry name" value="HEAVY METAL TRANSPORTER"/>
    <property type="match status" value="1"/>
</dbReference>
<keyword evidence="6 11" id="KW-0067">ATP-binding</keyword>
<sequence length="272" mass="30245">MAQVAIRTEKLVHTYPRGNVMALKGVDLEIYVGDILSIVGQNGSGKTTLVRHFNGLLRPTSGKVYLMGEDTTGQTVAQMSRRCGYVFQNPNHQIFCTTVREELMVAPKNFGFSEQETQESLNRVCGLMDLEHLLDKHPMTLDYTTKKIVTIASVLMFSPEVLVLDEPTGGLDEVGRRMLTKIIRMMHDNGHTVVVISHDMDYVAENSSRIIMMAQGEILDDTSPDRAFLNAGMLKRAQVEPPQITQLDLALQGGKAQSAALSVEDFVRKYKS</sequence>
<keyword evidence="4" id="KW-1003">Cell membrane</keyword>
<dbReference type="Gene3D" id="3.40.50.300">
    <property type="entry name" value="P-loop containing nucleotide triphosphate hydrolases"/>
    <property type="match status" value="1"/>
</dbReference>
<dbReference type="SMART" id="SM00382">
    <property type="entry name" value="AAA"/>
    <property type="match status" value="1"/>
</dbReference>
<evidence type="ECO:0000256" key="4">
    <source>
        <dbReference type="ARBA" id="ARBA00022475"/>
    </source>
</evidence>
<evidence type="ECO:0000256" key="7">
    <source>
        <dbReference type="ARBA" id="ARBA00022967"/>
    </source>
</evidence>
<evidence type="ECO:0000256" key="2">
    <source>
        <dbReference type="ARBA" id="ARBA00005417"/>
    </source>
</evidence>
<dbReference type="PANTHER" id="PTHR43553:SF21">
    <property type="entry name" value="ABC TRANSPORTER ATP-BINDING PROTEIN MA_1418-RELATED"/>
    <property type="match status" value="1"/>
</dbReference>
<name>A0A0W7TVY1_9FIRM</name>
<dbReference type="GO" id="GO:0042626">
    <property type="term" value="F:ATPase-coupled transmembrane transporter activity"/>
    <property type="evidence" value="ECO:0007669"/>
    <property type="project" value="TreeGrafter"/>
</dbReference>
<dbReference type="GO" id="GO:0043190">
    <property type="term" value="C:ATP-binding cassette (ABC) transporter complex"/>
    <property type="evidence" value="ECO:0007669"/>
    <property type="project" value="TreeGrafter"/>
</dbReference>
<evidence type="ECO:0000256" key="3">
    <source>
        <dbReference type="ARBA" id="ARBA00022448"/>
    </source>
</evidence>
<accession>A0A0W7TVY1</accession>
<evidence type="ECO:0000256" key="8">
    <source>
        <dbReference type="ARBA" id="ARBA00023136"/>
    </source>
</evidence>
<evidence type="ECO:0000256" key="6">
    <source>
        <dbReference type="ARBA" id="ARBA00022840"/>
    </source>
</evidence>
<dbReference type="EMBL" id="VUNJ01000002">
    <property type="protein sequence ID" value="MST90790.1"/>
    <property type="molecule type" value="Genomic_DNA"/>
</dbReference>
<protein>
    <submittedName>
        <fullName evidence="11">ABC transporter ATP-binding protein</fullName>
    </submittedName>
    <submittedName>
        <fullName evidence="12">ATP-binding cassette domain-containing protein</fullName>
    </submittedName>
</protein>
<keyword evidence="5" id="KW-0547">Nucleotide-binding</keyword>